<dbReference type="GO" id="GO:0006979">
    <property type="term" value="P:response to oxidative stress"/>
    <property type="evidence" value="ECO:0007669"/>
    <property type="project" value="UniProtKB-ARBA"/>
</dbReference>
<dbReference type="PROSITE" id="PS51066">
    <property type="entry name" value="ZF_FPG_2"/>
    <property type="match status" value="1"/>
</dbReference>
<dbReference type="GO" id="GO:0003684">
    <property type="term" value="F:damaged DNA binding"/>
    <property type="evidence" value="ECO:0007669"/>
    <property type="project" value="InterPro"/>
</dbReference>
<name>A0A1X0DNR0_9MYCO</name>
<reference evidence="19 20" key="1">
    <citation type="submission" date="2016-12" db="EMBL/GenBank/DDBJ databases">
        <title>The new phylogeny of genus Mycobacterium.</title>
        <authorList>
            <person name="Tortoli E."/>
            <person name="Trovato A."/>
            <person name="Cirillo D.M."/>
        </authorList>
    </citation>
    <scope>NUCLEOTIDE SEQUENCE [LARGE SCALE GENOMIC DNA]</scope>
    <source>
        <strain evidence="19 20">DSM 45130</strain>
    </source>
</reference>
<comment type="caution">
    <text evidence="19">The sequence shown here is derived from an EMBL/GenBank/DDBJ whole genome shotgun (WGS) entry which is preliminary data.</text>
</comment>
<keyword evidence="7" id="KW-0378">Hydrolase</keyword>
<evidence type="ECO:0000256" key="14">
    <source>
        <dbReference type="ARBA" id="ARBA00044632"/>
    </source>
</evidence>
<keyword evidence="5" id="KW-0227">DNA damage</keyword>
<dbReference type="GO" id="GO:0000703">
    <property type="term" value="F:oxidized pyrimidine nucleobase lesion DNA N-glycosylase activity"/>
    <property type="evidence" value="ECO:0007669"/>
    <property type="project" value="TreeGrafter"/>
</dbReference>
<evidence type="ECO:0000256" key="6">
    <source>
        <dbReference type="ARBA" id="ARBA00022771"/>
    </source>
</evidence>
<evidence type="ECO:0000256" key="12">
    <source>
        <dbReference type="ARBA" id="ARBA00023268"/>
    </source>
</evidence>
<dbReference type="AlphaFoldDB" id="A0A1X0DNR0"/>
<dbReference type="Proteomes" id="UP000192801">
    <property type="component" value="Unassembled WGS sequence"/>
</dbReference>
<dbReference type="SMART" id="SM00898">
    <property type="entry name" value="Fapy_DNA_glyco"/>
    <property type="match status" value="1"/>
</dbReference>
<evidence type="ECO:0000256" key="1">
    <source>
        <dbReference type="ARBA" id="ARBA00001947"/>
    </source>
</evidence>
<evidence type="ECO:0000256" key="13">
    <source>
        <dbReference type="ARBA" id="ARBA00023295"/>
    </source>
</evidence>
<dbReference type="FunFam" id="3.20.190.10:FF:000007">
    <property type="entry name" value="DNA glycosylase"/>
    <property type="match status" value="1"/>
</dbReference>
<dbReference type="Gene3D" id="3.20.190.10">
    <property type="entry name" value="MutM-like, N-terminal"/>
    <property type="match status" value="1"/>
</dbReference>
<dbReference type="InterPro" id="IPR035937">
    <property type="entry name" value="FPG_N"/>
</dbReference>
<dbReference type="InterPro" id="IPR010663">
    <property type="entry name" value="Znf_FPG/IleRS"/>
</dbReference>
<dbReference type="PROSITE" id="PS01242">
    <property type="entry name" value="ZF_FPG_1"/>
    <property type="match status" value="1"/>
</dbReference>
<dbReference type="PANTHER" id="PTHR42697">
    <property type="entry name" value="ENDONUCLEASE 8"/>
    <property type="match status" value="1"/>
</dbReference>
<gene>
    <name evidence="19" type="ORF">BST26_00025</name>
</gene>
<dbReference type="GO" id="GO:0006284">
    <property type="term" value="P:base-excision repair"/>
    <property type="evidence" value="ECO:0007669"/>
    <property type="project" value="InterPro"/>
</dbReference>
<evidence type="ECO:0000256" key="4">
    <source>
        <dbReference type="ARBA" id="ARBA00022723"/>
    </source>
</evidence>
<evidence type="ECO:0000256" key="17">
    <source>
        <dbReference type="ARBA" id="ARBA00076830"/>
    </source>
</evidence>
<dbReference type="EMBL" id="MVHS01000001">
    <property type="protein sequence ID" value="ORA74018.1"/>
    <property type="molecule type" value="Genomic_DNA"/>
</dbReference>
<dbReference type="Pfam" id="PF01149">
    <property type="entry name" value="Fapy_DNA_glyco"/>
    <property type="match status" value="1"/>
</dbReference>
<evidence type="ECO:0000256" key="8">
    <source>
        <dbReference type="ARBA" id="ARBA00022833"/>
    </source>
</evidence>
<keyword evidence="8" id="KW-0862">Zinc</keyword>
<evidence type="ECO:0000256" key="18">
    <source>
        <dbReference type="ARBA" id="ARBA00081466"/>
    </source>
</evidence>
<evidence type="ECO:0000256" key="10">
    <source>
        <dbReference type="ARBA" id="ARBA00023204"/>
    </source>
</evidence>
<dbReference type="GO" id="GO:0008534">
    <property type="term" value="F:oxidized purine nucleobase lesion DNA N-glycosylase activity"/>
    <property type="evidence" value="ECO:0007669"/>
    <property type="project" value="UniProtKB-ARBA"/>
</dbReference>
<dbReference type="InterPro" id="IPR015887">
    <property type="entry name" value="DNA_glyclase_Znf_dom_DNA_BS"/>
</dbReference>
<dbReference type="CDD" id="cd08970">
    <property type="entry name" value="AcNei1_N"/>
    <property type="match status" value="1"/>
</dbReference>
<evidence type="ECO:0000256" key="15">
    <source>
        <dbReference type="ARBA" id="ARBA00072653"/>
    </source>
</evidence>
<evidence type="ECO:0000256" key="2">
    <source>
        <dbReference type="ARBA" id="ARBA00009409"/>
    </source>
</evidence>
<dbReference type="SMART" id="SM01232">
    <property type="entry name" value="H2TH"/>
    <property type="match status" value="1"/>
</dbReference>
<comment type="cofactor">
    <cofactor evidence="1">
        <name>Zn(2+)</name>
        <dbReference type="ChEBI" id="CHEBI:29105"/>
    </cofactor>
</comment>
<evidence type="ECO:0000256" key="11">
    <source>
        <dbReference type="ARBA" id="ARBA00023239"/>
    </source>
</evidence>
<evidence type="ECO:0000256" key="9">
    <source>
        <dbReference type="ARBA" id="ARBA00023125"/>
    </source>
</evidence>
<sequence>MPEGHVLHRLARLHQRRFGGHPVAVGSPQGRFDDGAALVHGRVLRRADAWGKHLFHHYDGGRAVHIHLGIYGAFSEYALDGDGPPDPIGQVRMRMLGTDYGTDLRGPMVCEVLDDGGIADVLDRLGPDPLRADAEPDKAWWRISKSRRSIGALLMDQSVLAGVGNIYRSEVLFRHGIDPMRPGTSISAEEFDAIWADLVAMMKVGQRRGQIVVVRPEDDHGAPSYRAGRPRTYVYRRAGEPCRICGSPVLTTELEGRNLFWCPACQH</sequence>
<dbReference type="OrthoDB" id="9800855at2"/>
<dbReference type="Pfam" id="PF06827">
    <property type="entry name" value="zf-FPG_IleRS"/>
    <property type="match status" value="1"/>
</dbReference>
<dbReference type="GO" id="GO:0003690">
    <property type="term" value="F:double-stranded DNA binding"/>
    <property type="evidence" value="ECO:0007669"/>
    <property type="project" value="UniProtKB-ARBA"/>
</dbReference>
<comment type="similarity">
    <text evidence="2">Belongs to the FPG family.</text>
</comment>
<dbReference type="RefSeq" id="WP_083028771.1">
    <property type="nucleotide sequence ID" value="NZ_AP022618.1"/>
</dbReference>
<keyword evidence="13" id="KW-0326">Glycosidase</keyword>
<evidence type="ECO:0000313" key="20">
    <source>
        <dbReference type="Proteomes" id="UP000192801"/>
    </source>
</evidence>
<dbReference type="PANTHER" id="PTHR42697:SF3">
    <property type="entry name" value="ENDONUCLEASE 8 1"/>
    <property type="match status" value="1"/>
</dbReference>
<dbReference type="InterPro" id="IPR010979">
    <property type="entry name" value="Ribosomal_uS13-like_H2TH"/>
</dbReference>
<proteinExistence type="inferred from homology"/>
<dbReference type="STRING" id="444597.BST26_00025"/>
<dbReference type="SUPFAM" id="SSF57716">
    <property type="entry name" value="Glucocorticoid receptor-like (DNA-binding domain)"/>
    <property type="match status" value="1"/>
</dbReference>
<comment type="catalytic activity">
    <reaction evidence="14">
        <text>2'-deoxyribonucleotide-(2'-deoxyribose 5'-phosphate)-2'-deoxyribonucleotide-DNA = a 3'-end 2'-deoxyribonucleotide-(2,3-dehydro-2,3-deoxyribose 5'-phosphate)-DNA + a 5'-end 5'-phospho-2'-deoxyribonucleoside-DNA + H(+)</text>
        <dbReference type="Rhea" id="RHEA:66592"/>
        <dbReference type="Rhea" id="RHEA-COMP:13180"/>
        <dbReference type="Rhea" id="RHEA-COMP:16897"/>
        <dbReference type="Rhea" id="RHEA-COMP:17067"/>
        <dbReference type="ChEBI" id="CHEBI:15378"/>
        <dbReference type="ChEBI" id="CHEBI:136412"/>
        <dbReference type="ChEBI" id="CHEBI:157695"/>
        <dbReference type="ChEBI" id="CHEBI:167181"/>
        <dbReference type="EC" id="4.2.99.18"/>
    </reaction>
</comment>
<keyword evidence="20" id="KW-1185">Reference proteome</keyword>
<keyword evidence="9" id="KW-0238">DNA-binding</keyword>
<keyword evidence="6" id="KW-0863">Zinc-finger</keyword>
<dbReference type="Gene3D" id="1.10.8.50">
    <property type="match status" value="1"/>
</dbReference>
<keyword evidence="12" id="KW-0511">Multifunctional enzyme</keyword>
<evidence type="ECO:0000256" key="7">
    <source>
        <dbReference type="ARBA" id="ARBA00022801"/>
    </source>
</evidence>
<evidence type="ECO:0000256" key="16">
    <source>
        <dbReference type="ARBA" id="ARBA00076224"/>
    </source>
</evidence>
<evidence type="ECO:0000313" key="19">
    <source>
        <dbReference type="EMBL" id="ORA74018.1"/>
    </source>
</evidence>
<dbReference type="GO" id="GO:0008270">
    <property type="term" value="F:zinc ion binding"/>
    <property type="evidence" value="ECO:0007669"/>
    <property type="project" value="UniProtKB-KW"/>
</dbReference>
<keyword evidence="10" id="KW-0234">DNA repair</keyword>
<evidence type="ECO:0000256" key="5">
    <source>
        <dbReference type="ARBA" id="ARBA00022763"/>
    </source>
</evidence>
<evidence type="ECO:0000256" key="3">
    <source>
        <dbReference type="ARBA" id="ARBA00012720"/>
    </source>
</evidence>
<dbReference type="SUPFAM" id="SSF81624">
    <property type="entry name" value="N-terminal domain of MutM-like DNA repair proteins"/>
    <property type="match status" value="1"/>
</dbReference>
<dbReference type="Pfam" id="PF06831">
    <property type="entry name" value="H2TH"/>
    <property type="match status" value="1"/>
</dbReference>
<dbReference type="InterPro" id="IPR015886">
    <property type="entry name" value="H2TH_FPG"/>
</dbReference>
<accession>A0A1X0DNR0</accession>
<dbReference type="GO" id="GO:0140078">
    <property type="term" value="F:class I DNA-(apurinic or apyrimidinic site) endonuclease activity"/>
    <property type="evidence" value="ECO:0007669"/>
    <property type="project" value="UniProtKB-EC"/>
</dbReference>
<dbReference type="SUPFAM" id="SSF46946">
    <property type="entry name" value="S13-like H2TH domain"/>
    <property type="match status" value="1"/>
</dbReference>
<protein>
    <recommendedName>
        <fullName evidence="15">Endonuclease 8 1</fullName>
        <ecNumber evidence="3">4.2.99.18</ecNumber>
    </recommendedName>
    <alternativeName>
        <fullName evidence="17">DNA glycosylase/AP lyase Nei 1</fullName>
    </alternativeName>
    <alternativeName>
        <fullName evidence="16">DNA-(apurinic or apyrimidinic site) lyase Nei 1</fullName>
    </alternativeName>
    <alternativeName>
        <fullName evidence="18">Endonuclease VIII 1</fullName>
    </alternativeName>
</protein>
<organism evidence="19 20">
    <name type="scientific">Mycolicibacterium insubricum</name>
    <dbReference type="NCBI Taxonomy" id="444597"/>
    <lineage>
        <taxon>Bacteria</taxon>
        <taxon>Bacillati</taxon>
        <taxon>Actinomycetota</taxon>
        <taxon>Actinomycetes</taxon>
        <taxon>Mycobacteriales</taxon>
        <taxon>Mycobacteriaceae</taxon>
        <taxon>Mycolicibacterium</taxon>
    </lineage>
</organism>
<keyword evidence="4" id="KW-0479">Metal-binding</keyword>
<dbReference type="EC" id="4.2.99.18" evidence="3"/>
<dbReference type="FunFam" id="1.10.8.50:FF:000003">
    <property type="entry name" value="Formamidopyrimidine-DNA glycosylase"/>
    <property type="match status" value="1"/>
</dbReference>
<dbReference type="InterPro" id="IPR012319">
    <property type="entry name" value="FPG_cat"/>
</dbReference>
<keyword evidence="11" id="KW-0456">Lyase</keyword>
<dbReference type="InterPro" id="IPR000214">
    <property type="entry name" value="Znf_DNA_glyclase/AP_lyase"/>
</dbReference>